<feature type="transmembrane region" description="Helical" evidence="5">
    <location>
        <begin position="28"/>
        <end position="54"/>
    </location>
</feature>
<feature type="transmembrane region" description="Helical" evidence="5">
    <location>
        <begin position="330"/>
        <end position="348"/>
    </location>
</feature>
<evidence type="ECO:0000313" key="7">
    <source>
        <dbReference type="EMBL" id="MVW60716.1"/>
    </source>
</evidence>
<keyword evidence="2 5" id="KW-0812">Transmembrane</keyword>
<dbReference type="Proteomes" id="UP000443353">
    <property type="component" value="Unassembled WGS sequence"/>
</dbReference>
<dbReference type="SUPFAM" id="SSF103473">
    <property type="entry name" value="MFS general substrate transporter"/>
    <property type="match status" value="1"/>
</dbReference>
<dbReference type="PANTHER" id="PTHR23508:SF10">
    <property type="entry name" value="CARBOXYLIC ACID TRANSPORTER PROTEIN HOMOLOG"/>
    <property type="match status" value="1"/>
</dbReference>
<feature type="transmembrane region" description="Helical" evidence="5">
    <location>
        <begin position="389"/>
        <end position="412"/>
    </location>
</feature>
<dbReference type="Gene3D" id="1.20.1250.20">
    <property type="entry name" value="MFS general substrate transporter like domains"/>
    <property type="match status" value="1"/>
</dbReference>
<evidence type="ECO:0000256" key="3">
    <source>
        <dbReference type="ARBA" id="ARBA00022989"/>
    </source>
</evidence>
<keyword evidence="8" id="KW-1185">Reference proteome</keyword>
<feature type="domain" description="Major facilitator superfamily (MFS) profile" evidence="6">
    <location>
        <begin position="28"/>
        <end position="444"/>
    </location>
</feature>
<dbReference type="AlphaFoldDB" id="A0A7X3FZ62"/>
<dbReference type="EMBL" id="WSES01000003">
    <property type="protein sequence ID" value="MVW60716.1"/>
    <property type="molecule type" value="Genomic_DNA"/>
</dbReference>
<reference evidence="7 8" key="1">
    <citation type="submission" date="2019-12" db="EMBL/GenBank/DDBJ databases">
        <authorList>
            <person name="Li C."/>
            <person name="Zhao J."/>
        </authorList>
    </citation>
    <scope>NUCLEOTIDE SEQUENCE [LARGE SCALE GENOMIC DNA]</scope>
    <source>
        <strain evidence="7 8">NEAU-DD11</strain>
    </source>
</reference>
<feature type="transmembrane region" description="Helical" evidence="5">
    <location>
        <begin position="418"/>
        <end position="439"/>
    </location>
</feature>
<keyword evidence="3 5" id="KW-1133">Transmembrane helix</keyword>
<evidence type="ECO:0000256" key="1">
    <source>
        <dbReference type="ARBA" id="ARBA00004141"/>
    </source>
</evidence>
<evidence type="ECO:0000256" key="4">
    <source>
        <dbReference type="ARBA" id="ARBA00023136"/>
    </source>
</evidence>
<proteinExistence type="predicted"/>
<evidence type="ECO:0000256" key="5">
    <source>
        <dbReference type="SAM" id="Phobius"/>
    </source>
</evidence>
<feature type="transmembrane region" description="Helical" evidence="5">
    <location>
        <begin position="100"/>
        <end position="119"/>
    </location>
</feature>
<keyword evidence="4 5" id="KW-0472">Membrane</keyword>
<dbReference type="InterPro" id="IPR020846">
    <property type="entry name" value="MFS_dom"/>
</dbReference>
<gene>
    <name evidence="7" type="ORF">GPY61_12325</name>
</gene>
<accession>A0A7X3FZ62</accession>
<sequence>MLNRVQGAAQAGAGQVWYRAIDRQQWKALLASNLGWFFDGYETYAMILTIGMALGQLLGPGTHAGIPYYAGLVIGLTLLGWGIGGLVGGVLTDYIGRKKMMLVAILAYSITTGLSAFSWDLPSFIALRFVVGLAMGSEWATGTAMTAELWPDRHRGKGAGLMQCGLGLGFFTASFVWLFMSHAGEHAWRYMYLVGVLPGLATLWMRAGIPESEQWEKVDRERRAARALERSGARLDDSMQALTRFTAVDLLKQPDLRRRTIIAVLMSLTTTLGWWGISTWVPPYIGAVAAAQGGSAQTWASLAGMVYNVGAIAGYIGLGFLADTYGRKPVTMLFFAMAFILTPVLFLWTHALGLLLLVAIVTGFFSLGQYTWMPTWLPELYPTRIRGTAIAFCFNVPRFLAWAGPLTAGTLITKFGGYGHAAVTVGCIYLLGLVLTPFLPETVGKPLPKD</sequence>
<evidence type="ECO:0000256" key="2">
    <source>
        <dbReference type="ARBA" id="ARBA00022692"/>
    </source>
</evidence>
<dbReference type="PROSITE" id="PS50850">
    <property type="entry name" value="MFS"/>
    <property type="match status" value="1"/>
</dbReference>
<dbReference type="GO" id="GO:0046943">
    <property type="term" value="F:carboxylic acid transmembrane transporter activity"/>
    <property type="evidence" value="ECO:0007669"/>
    <property type="project" value="TreeGrafter"/>
</dbReference>
<dbReference type="GO" id="GO:0005886">
    <property type="term" value="C:plasma membrane"/>
    <property type="evidence" value="ECO:0007669"/>
    <property type="project" value="TreeGrafter"/>
</dbReference>
<protein>
    <submittedName>
        <fullName evidence="7">MFS transporter</fullName>
    </submittedName>
</protein>
<feature type="transmembrane region" description="Helical" evidence="5">
    <location>
        <begin position="159"/>
        <end position="180"/>
    </location>
</feature>
<dbReference type="RefSeq" id="WP_160408875.1">
    <property type="nucleotide sequence ID" value="NZ_CP168562.1"/>
</dbReference>
<feature type="transmembrane region" description="Helical" evidence="5">
    <location>
        <begin position="297"/>
        <end position="318"/>
    </location>
</feature>
<dbReference type="Pfam" id="PF00083">
    <property type="entry name" value="Sugar_tr"/>
    <property type="match status" value="1"/>
</dbReference>
<name>A0A7X3FZ62_9BURK</name>
<dbReference type="InterPro" id="IPR036259">
    <property type="entry name" value="MFS_trans_sf"/>
</dbReference>
<dbReference type="InterPro" id="IPR005828">
    <property type="entry name" value="MFS_sugar_transport-like"/>
</dbReference>
<feature type="transmembrane region" description="Helical" evidence="5">
    <location>
        <begin position="260"/>
        <end position="277"/>
    </location>
</feature>
<comment type="caution">
    <text evidence="7">The sequence shown here is derived from an EMBL/GenBank/DDBJ whole genome shotgun (WGS) entry which is preliminary data.</text>
</comment>
<evidence type="ECO:0000259" key="6">
    <source>
        <dbReference type="PROSITE" id="PS50850"/>
    </source>
</evidence>
<organism evidence="7 8">
    <name type="scientific">Massilia cellulosiltytica</name>
    <dbReference type="NCBI Taxonomy" id="2683234"/>
    <lineage>
        <taxon>Bacteria</taxon>
        <taxon>Pseudomonadati</taxon>
        <taxon>Pseudomonadota</taxon>
        <taxon>Betaproteobacteria</taxon>
        <taxon>Burkholderiales</taxon>
        <taxon>Oxalobacteraceae</taxon>
        <taxon>Telluria group</taxon>
        <taxon>Massilia</taxon>
    </lineage>
</organism>
<comment type="subcellular location">
    <subcellularLocation>
        <location evidence="1">Membrane</location>
        <topology evidence="1">Multi-pass membrane protein</topology>
    </subcellularLocation>
</comment>
<evidence type="ECO:0000313" key="8">
    <source>
        <dbReference type="Proteomes" id="UP000443353"/>
    </source>
</evidence>
<dbReference type="PANTHER" id="PTHR23508">
    <property type="entry name" value="CARBOXYLIC ACID TRANSPORTER PROTEIN HOMOLOG"/>
    <property type="match status" value="1"/>
</dbReference>
<feature type="transmembrane region" description="Helical" evidence="5">
    <location>
        <begin position="66"/>
        <end position="88"/>
    </location>
</feature>